<evidence type="ECO:0000313" key="3">
    <source>
        <dbReference type="EMBL" id="CAB4597095.1"/>
    </source>
</evidence>
<dbReference type="InterPro" id="IPR028081">
    <property type="entry name" value="Leu-bd"/>
</dbReference>
<evidence type="ECO:0000259" key="2">
    <source>
        <dbReference type="Pfam" id="PF13458"/>
    </source>
</evidence>
<reference evidence="3" key="1">
    <citation type="submission" date="2020-05" db="EMBL/GenBank/DDBJ databases">
        <authorList>
            <person name="Chiriac C."/>
            <person name="Salcher M."/>
            <person name="Ghai R."/>
            <person name="Kavagutti S V."/>
        </authorList>
    </citation>
    <scope>NUCLEOTIDE SEQUENCE</scope>
</reference>
<feature type="domain" description="Leucine-binding protein" evidence="2">
    <location>
        <begin position="67"/>
        <end position="421"/>
    </location>
</feature>
<organism evidence="3">
    <name type="scientific">freshwater metagenome</name>
    <dbReference type="NCBI Taxonomy" id="449393"/>
    <lineage>
        <taxon>unclassified sequences</taxon>
        <taxon>metagenomes</taxon>
        <taxon>ecological metagenomes</taxon>
    </lineage>
</organism>
<dbReference type="PROSITE" id="PS51257">
    <property type="entry name" value="PROKAR_LIPOPROTEIN"/>
    <property type="match status" value="1"/>
</dbReference>
<protein>
    <submittedName>
        <fullName evidence="3">Unannotated protein</fullName>
    </submittedName>
</protein>
<dbReference type="EMBL" id="CAEZUP010000003">
    <property type="protein sequence ID" value="CAB4597095.1"/>
    <property type="molecule type" value="Genomic_DNA"/>
</dbReference>
<gene>
    <name evidence="3" type="ORF">UFOPK1835_00129</name>
</gene>
<sequence length="456" mass="47656">MKRYRLVLLSAVLSVGLVAGACGRSGSDSSPTTTDPAKAADAACSKTTLEATDIGVSADTITVEVMADTGSALAPGLFQGNVDAMNAYAKYVNANGGIGCRQLKVVAWDSKLDPTESKNGIINACQNAVAMVGGNALFNPDTSVLNTCADKAGVATGLPDYAALANDINEQCAPTAFIIQAVAESCKTLTGSRELKAFTGTFDFFKTLAPSLTALWLVPGDLPTTIQSSTYQIAAAKQSGINVTDAMKVSGRTEQSGFTTYVQAIKAGNDNMVYNGSNDVVMTKMRKEAAAQGLDSVKVWGCSLACYTDNFKAQGTAVEGTYVWMQFLPFEEASSNSADQAYVTASNGKPDSFGAQAWQAGMAFKATIDSIVAAKGANGITRAAILETMKTLQFDADGWIGPRTGPKVFSDCMVMMQMQGGKFVRVAPAKVGTLDCNPKYVSTVTLDPQEAAKSVN</sequence>
<name>A0A6J6GDD1_9ZZZZ</name>
<dbReference type="InterPro" id="IPR028082">
    <property type="entry name" value="Peripla_BP_I"/>
</dbReference>
<proteinExistence type="predicted"/>
<dbReference type="AlphaFoldDB" id="A0A6J6GDD1"/>
<keyword evidence="1" id="KW-0732">Signal</keyword>
<dbReference type="SUPFAM" id="SSF53822">
    <property type="entry name" value="Periplasmic binding protein-like I"/>
    <property type="match status" value="1"/>
</dbReference>
<evidence type="ECO:0000256" key="1">
    <source>
        <dbReference type="ARBA" id="ARBA00022729"/>
    </source>
</evidence>
<accession>A0A6J6GDD1</accession>
<dbReference type="Gene3D" id="3.40.50.2300">
    <property type="match status" value="3"/>
</dbReference>
<dbReference type="Pfam" id="PF13458">
    <property type="entry name" value="Peripla_BP_6"/>
    <property type="match status" value="1"/>
</dbReference>